<evidence type="ECO:0000313" key="6">
    <source>
        <dbReference type="EMBL" id="MFD0690683.1"/>
    </source>
</evidence>
<dbReference type="Proteomes" id="UP001597063">
    <property type="component" value="Unassembled WGS sequence"/>
</dbReference>
<name>A0ABW2XYQ4_9ACTN</name>
<comment type="caution">
    <text evidence="6">The sequence shown here is derived from an EMBL/GenBank/DDBJ whole genome shotgun (WGS) entry which is preliminary data.</text>
</comment>
<evidence type="ECO:0000256" key="3">
    <source>
        <dbReference type="RuleBase" id="RU000363"/>
    </source>
</evidence>
<evidence type="ECO:0000256" key="4">
    <source>
        <dbReference type="SAM" id="MobiDB-lite"/>
    </source>
</evidence>
<dbReference type="SMART" id="SM00822">
    <property type="entry name" value="PKS_KR"/>
    <property type="match status" value="1"/>
</dbReference>
<evidence type="ECO:0000256" key="2">
    <source>
        <dbReference type="ARBA" id="ARBA00023002"/>
    </source>
</evidence>
<keyword evidence="2" id="KW-0560">Oxidoreductase</keyword>
<gene>
    <name evidence="6" type="ORF">ACFQZM_39770</name>
</gene>
<dbReference type="PANTHER" id="PTHR44196">
    <property type="entry name" value="DEHYDROGENASE/REDUCTASE SDR FAMILY MEMBER 7B"/>
    <property type="match status" value="1"/>
</dbReference>
<protein>
    <submittedName>
        <fullName evidence="6">SDR family NAD(P)-dependent oxidoreductase</fullName>
    </submittedName>
</protein>
<dbReference type="Gene3D" id="3.40.50.720">
    <property type="entry name" value="NAD(P)-binding Rossmann-like Domain"/>
    <property type="match status" value="1"/>
</dbReference>
<dbReference type="RefSeq" id="WP_131763724.1">
    <property type="nucleotide sequence ID" value="NZ_CAACUY010000389.1"/>
</dbReference>
<dbReference type="PRINTS" id="PR00080">
    <property type="entry name" value="SDRFAMILY"/>
</dbReference>
<dbReference type="SUPFAM" id="SSF51735">
    <property type="entry name" value="NAD(P)-binding Rossmann-fold domains"/>
    <property type="match status" value="1"/>
</dbReference>
<evidence type="ECO:0000256" key="1">
    <source>
        <dbReference type="ARBA" id="ARBA00006484"/>
    </source>
</evidence>
<keyword evidence="7" id="KW-1185">Reference proteome</keyword>
<dbReference type="Pfam" id="PF00106">
    <property type="entry name" value="adh_short"/>
    <property type="match status" value="1"/>
</dbReference>
<feature type="domain" description="Ketoreductase" evidence="5">
    <location>
        <begin position="11"/>
        <end position="211"/>
    </location>
</feature>
<dbReference type="PANTHER" id="PTHR44196:SF1">
    <property type="entry name" value="DEHYDROGENASE_REDUCTASE SDR FAMILY MEMBER 7B"/>
    <property type="match status" value="1"/>
</dbReference>
<dbReference type="CDD" id="cd05233">
    <property type="entry name" value="SDR_c"/>
    <property type="match status" value="1"/>
</dbReference>
<dbReference type="InterPro" id="IPR002347">
    <property type="entry name" value="SDR_fam"/>
</dbReference>
<accession>A0ABW2XYQ4</accession>
<comment type="similarity">
    <text evidence="1 3">Belongs to the short-chain dehydrogenases/reductases (SDR) family.</text>
</comment>
<dbReference type="InterPro" id="IPR036291">
    <property type="entry name" value="NAD(P)-bd_dom_sf"/>
</dbReference>
<reference evidence="7" key="1">
    <citation type="journal article" date="2019" name="Int. J. Syst. Evol. Microbiol.">
        <title>The Global Catalogue of Microorganisms (GCM) 10K type strain sequencing project: providing services to taxonomists for standard genome sequencing and annotation.</title>
        <authorList>
            <consortium name="The Broad Institute Genomics Platform"/>
            <consortium name="The Broad Institute Genome Sequencing Center for Infectious Disease"/>
            <person name="Wu L."/>
            <person name="Ma J."/>
        </authorList>
    </citation>
    <scope>NUCLEOTIDE SEQUENCE [LARGE SCALE GENOMIC DNA]</scope>
    <source>
        <strain evidence="7">JCM 9371</strain>
    </source>
</reference>
<proteinExistence type="inferred from homology"/>
<evidence type="ECO:0000259" key="5">
    <source>
        <dbReference type="SMART" id="SM00822"/>
    </source>
</evidence>
<dbReference type="InterPro" id="IPR057326">
    <property type="entry name" value="KR_dom"/>
</dbReference>
<dbReference type="EMBL" id="JBHTGP010000018">
    <property type="protein sequence ID" value="MFD0690683.1"/>
    <property type="molecule type" value="Genomic_DNA"/>
</dbReference>
<feature type="region of interest" description="Disordered" evidence="4">
    <location>
        <begin position="289"/>
        <end position="309"/>
    </location>
</feature>
<feature type="compositionally biased region" description="Basic and acidic residues" evidence="4">
    <location>
        <begin position="300"/>
        <end position="309"/>
    </location>
</feature>
<organism evidence="6 7">
    <name type="scientific">Actinomadura fibrosa</name>
    <dbReference type="NCBI Taxonomy" id="111802"/>
    <lineage>
        <taxon>Bacteria</taxon>
        <taxon>Bacillati</taxon>
        <taxon>Actinomycetota</taxon>
        <taxon>Actinomycetes</taxon>
        <taxon>Streptosporangiales</taxon>
        <taxon>Thermomonosporaceae</taxon>
        <taxon>Actinomadura</taxon>
    </lineage>
</organism>
<evidence type="ECO:0000313" key="7">
    <source>
        <dbReference type="Proteomes" id="UP001597063"/>
    </source>
</evidence>
<sequence length="309" mass="31859">MTGHITDFAGKVVVITGGASGIGRALGAAFAGAGSRVVLADVEKARLEETADELAGPAAARGGTVAGVVTDVTEPESVERLADEVHHRFGGTDVLVNNAGVGAPSADVWDTTPNDWRWVHSVNVFGVAHGIQSFVPRMLAGGRPGHIVNTSSGDGAVNPLPGASVYAASKAAVATLTECLAVQLRERGAPIGVSLFLPAGGLLDTGLWTADRNRPAGLARERPRGTPPMTVAQVVEAAAAAGREMRVQPLDELAASFLDGIRRGDYCVSLDRDGAARTLAERAERFGRGDVPTVTGGHGILDRDRPDRG</sequence>
<dbReference type="PRINTS" id="PR00081">
    <property type="entry name" value="GDHRDH"/>
</dbReference>